<dbReference type="GO" id="GO:0006508">
    <property type="term" value="P:proteolysis"/>
    <property type="evidence" value="ECO:0007669"/>
    <property type="project" value="InterPro"/>
</dbReference>
<dbReference type="InterPro" id="IPR021868">
    <property type="entry name" value="Alpha_2_Macroglob_MG3"/>
</dbReference>
<evidence type="ECO:0000256" key="3">
    <source>
        <dbReference type="ARBA" id="ARBA00022737"/>
    </source>
</evidence>
<dbReference type="EMBL" id="FNGE01000014">
    <property type="protein sequence ID" value="SDL59964.1"/>
    <property type="molecule type" value="Genomic_DNA"/>
</dbReference>
<dbReference type="InterPro" id="IPR002890">
    <property type="entry name" value="MG2"/>
</dbReference>
<dbReference type="InterPro" id="IPR011625">
    <property type="entry name" value="A2M_N_BRD"/>
</dbReference>
<dbReference type="InterPro" id="IPR041203">
    <property type="entry name" value="Bact_A2M_MG5"/>
</dbReference>
<dbReference type="SUPFAM" id="SSF48239">
    <property type="entry name" value="Terpenoid cyclases/Protein prenyltransferases"/>
    <property type="match status" value="1"/>
</dbReference>
<dbReference type="Pfam" id="PF07678">
    <property type="entry name" value="TED_complement"/>
    <property type="match status" value="1"/>
</dbReference>
<evidence type="ECO:0000259" key="5">
    <source>
        <dbReference type="SMART" id="SM01359"/>
    </source>
</evidence>
<protein>
    <recommendedName>
        <fullName evidence="9">Apple domain-containing protein</fullName>
    </recommendedName>
</protein>
<dbReference type="GO" id="GO:0005615">
    <property type="term" value="C:extracellular space"/>
    <property type="evidence" value="ECO:0007669"/>
    <property type="project" value="InterPro"/>
</dbReference>
<dbReference type="InterPro" id="IPR041246">
    <property type="entry name" value="Bact_MG10"/>
</dbReference>
<dbReference type="STRING" id="525640.SAMN04487971_11453"/>
<evidence type="ECO:0000313" key="8">
    <source>
        <dbReference type="Proteomes" id="UP000199555"/>
    </source>
</evidence>
<dbReference type="InterPro" id="IPR001599">
    <property type="entry name" value="Macroglobln_a2"/>
</dbReference>
<dbReference type="Proteomes" id="UP000199555">
    <property type="component" value="Unassembled WGS sequence"/>
</dbReference>
<evidence type="ECO:0000313" key="7">
    <source>
        <dbReference type="EMBL" id="SDL59964.1"/>
    </source>
</evidence>
<dbReference type="Pfam" id="PF01835">
    <property type="entry name" value="MG2"/>
    <property type="match status" value="1"/>
</dbReference>
<dbReference type="InterPro" id="IPR026284">
    <property type="entry name" value="A2MG_proteobact"/>
</dbReference>
<name>A0A1G9LDL1_9RHOB</name>
<dbReference type="Pfam" id="PF17962">
    <property type="entry name" value="bMG6"/>
    <property type="match status" value="1"/>
</dbReference>
<dbReference type="Gene3D" id="1.50.10.20">
    <property type="match status" value="1"/>
</dbReference>
<dbReference type="Pfam" id="PF17972">
    <property type="entry name" value="bMG5"/>
    <property type="match status" value="1"/>
</dbReference>
<keyword evidence="8" id="KW-1185">Reference proteome</keyword>
<dbReference type="Pfam" id="PF00024">
    <property type="entry name" value="PAN_1"/>
    <property type="match status" value="1"/>
</dbReference>
<dbReference type="RefSeq" id="WP_245688916.1">
    <property type="nucleotide sequence ID" value="NZ_FNGE01000014.1"/>
</dbReference>
<dbReference type="Pfam" id="PF11974">
    <property type="entry name" value="bMG3"/>
    <property type="match status" value="1"/>
</dbReference>
<gene>
    <name evidence="7" type="ORF">SAMN04487971_11453</name>
</gene>
<dbReference type="Pfam" id="PF17973">
    <property type="entry name" value="bMG10"/>
    <property type="match status" value="1"/>
</dbReference>
<dbReference type="InterPro" id="IPR011626">
    <property type="entry name" value="Alpha-macroglobulin_TED"/>
</dbReference>
<evidence type="ECO:0000256" key="2">
    <source>
        <dbReference type="ARBA" id="ARBA00022729"/>
    </source>
</evidence>
<evidence type="ECO:0008006" key="9">
    <source>
        <dbReference type="Google" id="ProtNLM"/>
    </source>
</evidence>
<accession>A0A1G9LDL1</accession>
<feature type="domain" description="Alpha-2-macroglobulin bait region" evidence="5">
    <location>
        <begin position="979"/>
        <end position="1123"/>
    </location>
</feature>
<dbReference type="CDD" id="cd01100">
    <property type="entry name" value="APPLE_Factor_XI_like"/>
    <property type="match status" value="1"/>
</dbReference>
<dbReference type="Gene3D" id="2.60.40.1930">
    <property type="match status" value="1"/>
</dbReference>
<dbReference type="InterPro" id="IPR000177">
    <property type="entry name" value="Apple"/>
</dbReference>
<dbReference type="PANTHER" id="PTHR40094:SF1">
    <property type="entry name" value="UBIQUITIN DOMAIN-CONTAINING PROTEIN"/>
    <property type="match status" value="1"/>
</dbReference>
<comment type="similarity">
    <text evidence="1">Belongs to the protease inhibitor I39 (alpha-2-macroglobulin) family. Bacterial alpha-2-macroglobulin subfamily.</text>
</comment>
<organism evidence="7 8">
    <name type="scientific">Paracoccus chinensis</name>
    <dbReference type="NCBI Taxonomy" id="525640"/>
    <lineage>
        <taxon>Bacteria</taxon>
        <taxon>Pseudomonadati</taxon>
        <taxon>Pseudomonadota</taxon>
        <taxon>Alphaproteobacteria</taxon>
        <taxon>Rhodobacterales</taxon>
        <taxon>Paracoccaceae</taxon>
        <taxon>Paracoccus</taxon>
    </lineage>
</organism>
<dbReference type="Gene3D" id="3.50.4.10">
    <property type="entry name" value="Hepatocyte Growth Factor"/>
    <property type="match status" value="1"/>
</dbReference>
<dbReference type="Pfam" id="PF21142">
    <property type="entry name" value="A2M_bMG2"/>
    <property type="match status" value="1"/>
</dbReference>
<dbReference type="SMART" id="SM01360">
    <property type="entry name" value="A2M"/>
    <property type="match status" value="1"/>
</dbReference>
<feature type="domain" description="Alpha-2-macroglobulin" evidence="6">
    <location>
        <begin position="1185"/>
        <end position="1273"/>
    </location>
</feature>
<keyword evidence="2" id="KW-0732">Signal</keyword>
<dbReference type="InterPro" id="IPR041462">
    <property type="entry name" value="Bact_A2M_MG6"/>
</dbReference>
<dbReference type="InterPro" id="IPR003609">
    <property type="entry name" value="Pan_app"/>
</dbReference>
<keyword evidence="3" id="KW-0677">Repeat</keyword>
<dbReference type="PANTHER" id="PTHR40094">
    <property type="entry name" value="ALPHA-2-MACROGLOBULIN HOMOLOG"/>
    <property type="match status" value="1"/>
</dbReference>
<dbReference type="InterPro" id="IPR008930">
    <property type="entry name" value="Terpenoid_cyclase/PrenylTrfase"/>
</dbReference>
<evidence type="ECO:0000256" key="1">
    <source>
        <dbReference type="ARBA" id="ARBA00010556"/>
    </source>
</evidence>
<dbReference type="SMART" id="SM01359">
    <property type="entry name" value="A2M_N_2"/>
    <property type="match status" value="1"/>
</dbReference>
<dbReference type="PIRSF" id="PIRSF038980">
    <property type="entry name" value="A2M_bac"/>
    <property type="match status" value="1"/>
</dbReference>
<dbReference type="CDD" id="cd02891">
    <property type="entry name" value="A2M_like"/>
    <property type="match status" value="1"/>
</dbReference>
<dbReference type="InterPro" id="IPR051802">
    <property type="entry name" value="YfhM-like"/>
</dbReference>
<sequence length="1844" mass="193000">MPDSWGGEKTIMARVTEQGWRGVVAALGLAMLAWPAGAQVAPQDVLPPARVVLRSDTDLPGNDLSMIRQIGQDACVQACLANDGCAALTWNARSRACFLKSRPGEPQPFAGAQSGIVVPGDPAVLDRAANRLARADWIGPEDRRQLADQAARLSTLYPGDGSDTAGLRAQAASAPDAQTRIRWLGAAAALTDAPEDWAALAAAMDEVAGPQGGQRDDQLRRSAALAALNAWLRDPGAGTGMLRLWARLAEEEGRGREALRAIRTAAEAEPGNPELAAEREGYEERHGFRVTGSRADTDGPEPRVCASFSEPLAREIDLRPFVQLPDPALAVEAEGYDLCITGAPRGEVLRFALRAGLPSEEGETLRRTVEQSQYVRDRAPLARFAGRAYVLPATGDQGLTLTTVNTDSVDLTLYRMSDRNIVQALRENLFATPLDDWKAGRFEDGLGSEIWRGRMDVAAPAGGGARPVNEEAASRIDLRQAGLVLDPGVYVLNAGVPGQSTDRSPRASQWFMISDLGLTTWQGSDGLTVAVRGLGDAAAQAGVEVQLVSRGNAVLGTAVTDADGIARFDAGLVRGTGAAAPGIVTATRRDGERIADLAFLSLIDPEFDLSDRGVEGAPPAPPIDLFVALDRGAYRAGETAHATILARDGRAQALDGLPVQARVIRPDGVEHARLTPQAAGAGGHVLDFPIPANAPRGAWRIDLRVEEDGPALASARLLVEDFRPERIDFDLTLPEGALPAGQPVQAGFDARWLFGAPAADLPVEGELRLSPARSLPGWEGYVFGRHDDTSEPDVVTMPAGRTDAAGHFAARIDLPPGIEAAARPWDATLSLSVREGAGRPVERRVTRVLAPGRTALGIRPDFEGGSVAEGSAAGFRVVALGSDLAPVAADLEWTLNRIQTDYQWFAIGGDWSWEPVTRRSRVASGTLSTTAEGPAALSVPVDWGSYELVLRTQDGAESSIPFDAGWGAAGAGSDTPDRLRVTLDKPAYRPGETARLSIEAAADGVALVSVLSNGLISLQPVPVTAGRNEVELPVTDDWDAGVYVAASAIRPLSQDAGHAPIRALGIAPAAVDPGNRVLAATLTAPTEADPRGAAQVMLAVTGAQPGQAVHATIWAVDQGILNLTGYKPPSATAHYFGQRRLGVGLRDLYGRLILPSGAADGALRSGGDAGSMQTQAPPPTEKLMAWFSGPLELDAEGRATVEVPLPDFNGEVRVMAVAWTEGAVGQTDTTMLVRDPVVVTATVPAFLAPGDRAEAQVRLTHAAGPAGPVGLSVTNAAEVALTTELAPETALAEGQSADLPLVLAAPDTQGLSELRLSASLPDGQTLTKDLSIPVERLDPSVTRAMRLTLAPGETLPLDLTPLGTFRPGTGRVVLSSGAFAALDVPAAIAQLAAWPYGCSEQLASAAMPLLHAASLAPEGAPPRSDDARAVEEAIAQILTRQTPEGGFGLWTAESGDRWLDAYVTDFLARARAAGHAVPDTAFRNALSALQNGLNAASDPQFADATENAATAYAAYVLARERAAVVSDLRYYADTGAEHFATPLAAAQLGAALAALGDQTRADAMFRRAQALSEEGREPTQGFRPDYGTLLRDRAGMLALAAEAGSQAVDREGAVAAISAGIEASEGRLSTQEAAWIVLAAQALSGAAEELTLNGAPLASPSADLGDAGAVPAMTLANTGSAPLAVTVSATAVPVEAEPAGGTAFSISRSYYTPEGEPVDPAQVARGTRLVAVVEVRPFEASGGRLIITDPLPAGFEIDNPNLLTQGDLDGLDWLQVTEWADMTEFRQDRFAAALTTHDDQPVRLAYRLRAVTAGDFAHPAATVADMYRPERRGWTDSGRTIVTP</sequence>
<dbReference type="InterPro" id="IPR049120">
    <property type="entry name" value="A2M_bMG2"/>
</dbReference>
<reference evidence="8" key="1">
    <citation type="submission" date="2016-10" db="EMBL/GenBank/DDBJ databases">
        <authorList>
            <person name="Varghese N."/>
            <person name="Submissions S."/>
        </authorList>
    </citation>
    <scope>NUCLEOTIDE SEQUENCE [LARGE SCALE GENOMIC DNA]</scope>
    <source>
        <strain evidence="8">CGMCC 1.7655</strain>
    </source>
</reference>
<keyword evidence="4" id="KW-1015">Disulfide bond</keyword>
<evidence type="ECO:0000256" key="4">
    <source>
        <dbReference type="ARBA" id="ARBA00023157"/>
    </source>
</evidence>
<proteinExistence type="inferred from homology"/>
<dbReference type="Pfam" id="PF07703">
    <property type="entry name" value="A2M_BRD"/>
    <property type="match status" value="1"/>
</dbReference>
<evidence type="ECO:0000259" key="6">
    <source>
        <dbReference type="SMART" id="SM01360"/>
    </source>
</evidence>
<dbReference type="Pfam" id="PF00207">
    <property type="entry name" value="A2M"/>
    <property type="match status" value="1"/>
</dbReference>
<dbReference type="GO" id="GO:0004866">
    <property type="term" value="F:endopeptidase inhibitor activity"/>
    <property type="evidence" value="ECO:0007669"/>
    <property type="project" value="InterPro"/>
</dbReference>